<organism evidence="2 3">
    <name type="scientific">Ascaris lumbricoides</name>
    <name type="common">Giant roundworm</name>
    <dbReference type="NCBI Taxonomy" id="6252"/>
    <lineage>
        <taxon>Eukaryota</taxon>
        <taxon>Metazoa</taxon>
        <taxon>Ecdysozoa</taxon>
        <taxon>Nematoda</taxon>
        <taxon>Chromadorea</taxon>
        <taxon>Rhabditida</taxon>
        <taxon>Spirurina</taxon>
        <taxon>Ascaridomorpha</taxon>
        <taxon>Ascaridoidea</taxon>
        <taxon>Ascarididae</taxon>
        <taxon>Ascaris</taxon>
    </lineage>
</organism>
<reference evidence="3" key="1">
    <citation type="submission" date="2017-02" db="UniProtKB">
        <authorList>
            <consortium name="WormBaseParasite"/>
        </authorList>
    </citation>
    <scope>IDENTIFICATION</scope>
</reference>
<name>A0A0M3HUF1_ASCLU</name>
<evidence type="ECO:0000313" key="3">
    <source>
        <dbReference type="WBParaSite" id="ALUE_0000641401-mRNA-1"/>
    </source>
</evidence>
<evidence type="ECO:0000256" key="1">
    <source>
        <dbReference type="SAM" id="MobiDB-lite"/>
    </source>
</evidence>
<feature type="compositionally biased region" description="Polar residues" evidence="1">
    <location>
        <begin position="9"/>
        <end position="20"/>
    </location>
</feature>
<dbReference type="Proteomes" id="UP000036681">
    <property type="component" value="Unplaced"/>
</dbReference>
<dbReference type="WBParaSite" id="ALUE_0000641401-mRNA-1">
    <property type="protein sequence ID" value="ALUE_0000641401-mRNA-1"/>
    <property type="gene ID" value="ALUE_0000641401"/>
</dbReference>
<evidence type="ECO:0000313" key="2">
    <source>
        <dbReference type="Proteomes" id="UP000036681"/>
    </source>
</evidence>
<dbReference type="AlphaFoldDB" id="A0A0M3HUF1"/>
<proteinExistence type="predicted"/>
<sequence>MQEEKQKVHQTNDSPQFQKQSTLPALMTNGYRLGFNPSTMSIHQYTSGPFTAHPLNKLGNGKCISRVRRILPDAVPHAITYPEWQRAVTEARILDTPLFTCYSIPSVHCTLFSSIKELLLPFKGGAQDANKFSGYTEQRSWVGN</sequence>
<accession>A0A0M3HUF1</accession>
<protein>
    <submittedName>
        <fullName evidence="3">Histone deacetylase</fullName>
    </submittedName>
</protein>
<feature type="region of interest" description="Disordered" evidence="1">
    <location>
        <begin position="1"/>
        <end position="20"/>
    </location>
</feature>
<keyword evidence="2" id="KW-1185">Reference proteome</keyword>